<evidence type="ECO:0000256" key="1">
    <source>
        <dbReference type="SAM" id="MobiDB-lite"/>
    </source>
</evidence>
<protein>
    <submittedName>
        <fullName evidence="2">Uncharacterized protein</fullName>
    </submittedName>
</protein>
<organism evidence="2 3">
    <name type="scientific">Xylocopa violacea</name>
    <name type="common">Violet carpenter bee</name>
    <name type="synonym">Apis violacea</name>
    <dbReference type="NCBI Taxonomy" id="135666"/>
    <lineage>
        <taxon>Eukaryota</taxon>
        <taxon>Metazoa</taxon>
        <taxon>Ecdysozoa</taxon>
        <taxon>Arthropoda</taxon>
        <taxon>Hexapoda</taxon>
        <taxon>Insecta</taxon>
        <taxon>Pterygota</taxon>
        <taxon>Neoptera</taxon>
        <taxon>Endopterygota</taxon>
        <taxon>Hymenoptera</taxon>
        <taxon>Apocrita</taxon>
        <taxon>Aculeata</taxon>
        <taxon>Apoidea</taxon>
        <taxon>Anthophila</taxon>
        <taxon>Apidae</taxon>
        <taxon>Xylocopa</taxon>
        <taxon>Xylocopa</taxon>
    </lineage>
</organism>
<dbReference type="Proteomes" id="UP001642520">
    <property type="component" value="Unassembled WGS sequence"/>
</dbReference>
<keyword evidence="3" id="KW-1185">Reference proteome</keyword>
<reference evidence="2 3" key="1">
    <citation type="submission" date="2024-08" db="EMBL/GenBank/DDBJ databases">
        <authorList>
            <person name="Will J Nash"/>
            <person name="Angela Man"/>
            <person name="Seanna McTaggart"/>
            <person name="Kendall Baker"/>
            <person name="Tom Barker"/>
            <person name="Leah Catchpole"/>
            <person name="Alex Durrant"/>
            <person name="Karim Gharbi"/>
            <person name="Naomi Irish"/>
            <person name="Gemy Kaithakottil"/>
            <person name="Debby Ku"/>
            <person name="Aaliyah Providence"/>
            <person name="Felix Shaw"/>
            <person name="David Swarbreck"/>
            <person name="Chris Watkins"/>
            <person name="Ann M. McCartney"/>
            <person name="Giulio Formenti"/>
            <person name="Alice Mouton"/>
            <person name="Noel Vella"/>
            <person name="Bjorn M von Reumont"/>
            <person name="Adriana Vella"/>
            <person name="Wilfried Haerty"/>
        </authorList>
    </citation>
    <scope>NUCLEOTIDE SEQUENCE [LARGE SCALE GENOMIC DNA]</scope>
</reference>
<evidence type="ECO:0000313" key="3">
    <source>
        <dbReference type="Proteomes" id="UP001642520"/>
    </source>
</evidence>
<feature type="compositionally biased region" description="Basic residues" evidence="1">
    <location>
        <begin position="45"/>
        <end position="54"/>
    </location>
</feature>
<evidence type="ECO:0000313" key="2">
    <source>
        <dbReference type="EMBL" id="CAL7945509.1"/>
    </source>
</evidence>
<proteinExistence type="predicted"/>
<feature type="region of interest" description="Disordered" evidence="1">
    <location>
        <begin position="1"/>
        <end position="86"/>
    </location>
</feature>
<accession>A0ABP1P097</accession>
<comment type="caution">
    <text evidence="2">The sequence shown here is derived from an EMBL/GenBank/DDBJ whole genome shotgun (WGS) entry which is preliminary data.</text>
</comment>
<gene>
    <name evidence="2" type="ORF">XYLVIOL_LOCUS7252</name>
</gene>
<name>A0ABP1P097_XYLVO</name>
<feature type="compositionally biased region" description="Pro residues" evidence="1">
    <location>
        <begin position="58"/>
        <end position="70"/>
    </location>
</feature>
<dbReference type="EMBL" id="CAXAJV020001293">
    <property type="protein sequence ID" value="CAL7945509.1"/>
    <property type="molecule type" value="Genomic_DNA"/>
</dbReference>
<sequence length="86" mass="9467">MREAAPENGMVSFKSNNVDSDRSTPHRHLPGSLCGSLDYSDSSSHSHRHNHLHRHDPPLPPAYCAPPPPLSSSYSTVQRSCALHSR</sequence>